<sequence>MTHEETPLQLVAVSAGTSDPSTTRMLADRAAQAVVEQLGISGRDASAQVIELAPLATETVQSLVSGLPTSSVQEAIEKLATADGLIVSTPVYKASISGLFKSFVDLLDNDLLIAKPVLLAATAGSSRHAMVVDDHLRPLFAFLRAIPAPTSLFAAPEDWGTPETSKRIDRAAGELAALMTSGVGHHIADGGWDSYQHTFGGNATRAHRSATDVDLDTDLMRQARGGR</sequence>
<comment type="caution">
    <text evidence="5">The sequence shown here is derived from an EMBL/GenBank/DDBJ whole genome shotgun (WGS) entry which is preliminary data.</text>
</comment>
<evidence type="ECO:0000313" key="5">
    <source>
        <dbReference type="EMBL" id="TDD80899.1"/>
    </source>
</evidence>
<dbReference type="InterPro" id="IPR051814">
    <property type="entry name" value="NAD(P)H-dep_FMN_reductase"/>
</dbReference>
<organism evidence="5 6">
    <name type="scientific">Saccharopolyspora karakumensis</name>
    <dbReference type="NCBI Taxonomy" id="2530386"/>
    <lineage>
        <taxon>Bacteria</taxon>
        <taxon>Bacillati</taxon>
        <taxon>Actinomycetota</taxon>
        <taxon>Actinomycetes</taxon>
        <taxon>Pseudonocardiales</taxon>
        <taxon>Pseudonocardiaceae</taxon>
        <taxon>Saccharopolyspora</taxon>
    </lineage>
</organism>
<evidence type="ECO:0000259" key="4">
    <source>
        <dbReference type="Pfam" id="PF03358"/>
    </source>
</evidence>
<name>A0A4R5B7J0_9PSEU</name>
<dbReference type="NCBIfam" id="TIGR04037">
    <property type="entry name" value="LLM_duo_CE1759"/>
    <property type="match status" value="1"/>
</dbReference>
<accession>A0A4R5B7J0</accession>
<keyword evidence="3" id="KW-0560">Oxidoreductase</keyword>
<feature type="domain" description="NADPH-dependent FMN reductase-like" evidence="4">
    <location>
        <begin position="10"/>
        <end position="159"/>
    </location>
</feature>
<dbReference type="Pfam" id="PF03358">
    <property type="entry name" value="FMN_red"/>
    <property type="match status" value="1"/>
</dbReference>
<keyword evidence="1" id="KW-0285">Flavoprotein</keyword>
<evidence type="ECO:0000313" key="6">
    <source>
        <dbReference type="Proteomes" id="UP000294723"/>
    </source>
</evidence>
<dbReference type="PANTHER" id="PTHR43408">
    <property type="entry name" value="FMN REDUCTASE (NADPH)"/>
    <property type="match status" value="1"/>
</dbReference>
<keyword evidence="6" id="KW-1185">Reference proteome</keyword>
<protein>
    <submittedName>
        <fullName evidence="5">NADH-dependent FMN reductase</fullName>
    </submittedName>
</protein>
<evidence type="ECO:0000256" key="2">
    <source>
        <dbReference type="ARBA" id="ARBA00022643"/>
    </source>
</evidence>
<keyword evidence="2" id="KW-0288">FMN</keyword>
<dbReference type="SUPFAM" id="SSF52218">
    <property type="entry name" value="Flavoproteins"/>
    <property type="match status" value="1"/>
</dbReference>
<dbReference type="EMBL" id="SMLA01000086">
    <property type="protein sequence ID" value="TDD80899.1"/>
    <property type="molecule type" value="Genomic_DNA"/>
</dbReference>
<dbReference type="InterPro" id="IPR029039">
    <property type="entry name" value="Flavoprotein-like_sf"/>
</dbReference>
<proteinExistence type="predicted"/>
<dbReference type="Gene3D" id="3.40.50.360">
    <property type="match status" value="1"/>
</dbReference>
<gene>
    <name evidence="5" type="ORF">E1202_29835</name>
</gene>
<reference evidence="5 6" key="1">
    <citation type="submission" date="2019-03" db="EMBL/GenBank/DDBJ databases">
        <title>Draft genome sequences of novel Actinobacteria.</title>
        <authorList>
            <person name="Sahin N."/>
            <person name="Ay H."/>
            <person name="Saygin H."/>
        </authorList>
    </citation>
    <scope>NUCLEOTIDE SEQUENCE [LARGE SCALE GENOMIC DNA]</scope>
    <source>
        <strain evidence="5 6">5K548</strain>
    </source>
</reference>
<dbReference type="InterPro" id="IPR023932">
    <property type="entry name" value="CE1759_FMN_reduct"/>
</dbReference>
<dbReference type="InterPro" id="IPR005025">
    <property type="entry name" value="FMN_Rdtase-like_dom"/>
</dbReference>
<evidence type="ECO:0000256" key="1">
    <source>
        <dbReference type="ARBA" id="ARBA00022630"/>
    </source>
</evidence>
<dbReference type="RefSeq" id="WP_132686652.1">
    <property type="nucleotide sequence ID" value="NZ_SMLA01000086.1"/>
</dbReference>
<dbReference type="GO" id="GO:0016491">
    <property type="term" value="F:oxidoreductase activity"/>
    <property type="evidence" value="ECO:0007669"/>
    <property type="project" value="UniProtKB-KW"/>
</dbReference>
<dbReference type="PANTHER" id="PTHR43408:SF2">
    <property type="entry name" value="FMN REDUCTASE (NADPH)"/>
    <property type="match status" value="1"/>
</dbReference>
<dbReference type="AlphaFoldDB" id="A0A4R5B7J0"/>
<evidence type="ECO:0000256" key="3">
    <source>
        <dbReference type="ARBA" id="ARBA00023002"/>
    </source>
</evidence>
<dbReference type="Proteomes" id="UP000294723">
    <property type="component" value="Unassembled WGS sequence"/>
</dbReference>